<dbReference type="Gene3D" id="3.20.20.70">
    <property type="entry name" value="Aldolase class I"/>
    <property type="match status" value="1"/>
</dbReference>
<sequence length="367" mass="40806">MSQRVPLPPLNAIPAHLQTVLDYQQQAPQHLTEEVWSYLNGGAMHEISVQQNMLQFQDIQLVPRHLNDLTQGHTQINLFGCDYPHPIFLAPIGHQALFHPQAEKASALAAQVMHSNIVLSTFSNTHMGETNPEHPYKWFQLYWQGSREKSLPLIQQAEQYGYRALVITVDAPHVGIRDRERKIGFQLPEDMVHPHTPTHLDFPNVSPSEHPLFQGLMQVAPKWSDIAWVIENTKLPVILKGILHPADAQKALDYGVSGIIVSNHGGRILDTSISPLTALQKIRAVVPANYPVLLDGGIRRGTDIFKAIALGANAVLVGRPYIYGLAVAGALGAAHVIRILKEEFEITMALMGTATINEINQDYIYQD</sequence>
<dbReference type="PROSITE" id="PS51349">
    <property type="entry name" value="FMN_HYDROXY_ACID_DH_2"/>
    <property type="match status" value="1"/>
</dbReference>
<feature type="domain" description="FMN hydroxy acid dehydrogenase" evidence="4">
    <location>
        <begin position="12"/>
        <end position="367"/>
    </location>
</feature>
<keyword evidence="6" id="KW-1185">Reference proteome</keyword>
<dbReference type="EC" id="1.-.-.-" evidence="5"/>
<organism evidence="5 6">
    <name type="scientific">Acinetobacter thutiue</name>
    <dbReference type="NCBI Taxonomy" id="2998078"/>
    <lineage>
        <taxon>Bacteria</taxon>
        <taxon>Pseudomonadati</taxon>
        <taxon>Pseudomonadota</taxon>
        <taxon>Gammaproteobacteria</taxon>
        <taxon>Moraxellales</taxon>
        <taxon>Moraxellaceae</taxon>
        <taxon>Acinetobacter</taxon>
    </lineage>
</organism>
<evidence type="ECO:0000256" key="2">
    <source>
        <dbReference type="ARBA" id="ARBA00023002"/>
    </source>
</evidence>
<keyword evidence="2 5" id="KW-0560">Oxidoreductase</keyword>
<dbReference type="InterPro" id="IPR037396">
    <property type="entry name" value="FMN_HAD"/>
</dbReference>
<dbReference type="GO" id="GO:0016491">
    <property type="term" value="F:oxidoreductase activity"/>
    <property type="evidence" value="ECO:0007669"/>
    <property type="project" value="UniProtKB-KW"/>
</dbReference>
<evidence type="ECO:0000259" key="4">
    <source>
        <dbReference type="PROSITE" id="PS51349"/>
    </source>
</evidence>
<reference evidence="5" key="1">
    <citation type="submission" date="2023-06" db="EMBL/GenBank/DDBJ databases">
        <title>Two novel species of Acinetobacter isolated from motorbike repairing workshop in Vietnam.</title>
        <authorList>
            <person name="Le N.T.T."/>
        </authorList>
    </citation>
    <scope>NUCLEOTIDE SEQUENCE</scope>
    <source>
        <strain evidence="5">VNH17</strain>
    </source>
</reference>
<dbReference type="PIRSF" id="PIRSF000138">
    <property type="entry name" value="Al-hdrx_acd_dh"/>
    <property type="match status" value="1"/>
</dbReference>
<accession>A0ABT7WNT8</accession>
<dbReference type="Proteomes" id="UP001168524">
    <property type="component" value="Unassembled WGS sequence"/>
</dbReference>
<comment type="cofactor">
    <cofactor evidence="1">
        <name>FMN</name>
        <dbReference type="ChEBI" id="CHEBI:58210"/>
    </cofactor>
</comment>
<dbReference type="InterPro" id="IPR012133">
    <property type="entry name" value="Alpha-hydoxy_acid_DH_FMN"/>
</dbReference>
<dbReference type="InterPro" id="IPR000262">
    <property type="entry name" value="FMN-dep_DH"/>
</dbReference>
<evidence type="ECO:0000256" key="3">
    <source>
        <dbReference type="ARBA" id="ARBA00024042"/>
    </source>
</evidence>
<dbReference type="RefSeq" id="WP_267980631.1">
    <property type="nucleotide sequence ID" value="NZ_JAPQKF010000003.1"/>
</dbReference>
<evidence type="ECO:0000313" key="5">
    <source>
        <dbReference type="EMBL" id="MDN0014341.1"/>
    </source>
</evidence>
<evidence type="ECO:0000313" key="6">
    <source>
        <dbReference type="Proteomes" id="UP001168524"/>
    </source>
</evidence>
<comment type="similarity">
    <text evidence="3">Belongs to the FMN-dependent alpha-hydroxy acid dehydrogenase family.</text>
</comment>
<dbReference type="SUPFAM" id="SSF51395">
    <property type="entry name" value="FMN-linked oxidoreductases"/>
    <property type="match status" value="1"/>
</dbReference>
<dbReference type="EMBL" id="JAUDZE010000003">
    <property type="protein sequence ID" value="MDN0014341.1"/>
    <property type="molecule type" value="Genomic_DNA"/>
</dbReference>
<name>A0ABT7WNT8_9GAMM</name>
<gene>
    <name evidence="5" type="ORF">QTA56_08825</name>
</gene>
<comment type="caution">
    <text evidence="5">The sequence shown here is derived from an EMBL/GenBank/DDBJ whole genome shotgun (WGS) entry which is preliminary data.</text>
</comment>
<protein>
    <submittedName>
        <fullName evidence="5">Alpha-hydroxy acid oxidase</fullName>
        <ecNumber evidence="5">1.-.-.-</ecNumber>
    </submittedName>
</protein>
<proteinExistence type="inferred from homology"/>
<dbReference type="PANTHER" id="PTHR10578">
    <property type="entry name" value="S -2-HYDROXY-ACID OXIDASE-RELATED"/>
    <property type="match status" value="1"/>
</dbReference>
<evidence type="ECO:0000256" key="1">
    <source>
        <dbReference type="ARBA" id="ARBA00001917"/>
    </source>
</evidence>
<dbReference type="PANTHER" id="PTHR10578:SF143">
    <property type="entry name" value="FMN-DEPENDENT ALPHA-HYDROXY ACID DEHYDROGENASE PB1A11.03"/>
    <property type="match status" value="1"/>
</dbReference>
<dbReference type="Pfam" id="PF01070">
    <property type="entry name" value="FMN_dh"/>
    <property type="match status" value="1"/>
</dbReference>
<dbReference type="CDD" id="cd02809">
    <property type="entry name" value="alpha_hydroxyacid_oxid_FMN"/>
    <property type="match status" value="1"/>
</dbReference>
<dbReference type="InterPro" id="IPR013785">
    <property type="entry name" value="Aldolase_TIM"/>
</dbReference>